<sequence>MAAICTVLLILLCGAGRPAMAYFDGGLSCPSAVTPCNTDCASACDTGSQMVCNMLCTLTPSVLDGADQACVNQFLSACMGTCKNMCEAQTP</sequence>
<protein>
    <submittedName>
        <fullName evidence="1">Uncharacterized protein</fullName>
    </submittedName>
</protein>
<dbReference type="AlphaFoldDB" id="N1R3S0"/>
<dbReference type="EnsemblPlants" id="EMT16968">
    <property type="protein sequence ID" value="EMT16968"/>
    <property type="gene ID" value="F775_00732"/>
</dbReference>
<reference evidence="1" key="1">
    <citation type="submission" date="2015-06" db="UniProtKB">
        <authorList>
            <consortium name="EnsemblPlants"/>
        </authorList>
    </citation>
    <scope>IDENTIFICATION</scope>
</reference>
<organism evidence="1">
    <name type="scientific">Aegilops tauschii</name>
    <name type="common">Tausch's goatgrass</name>
    <name type="synonym">Aegilops squarrosa</name>
    <dbReference type="NCBI Taxonomy" id="37682"/>
    <lineage>
        <taxon>Eukaryota</taxon>
        <taxon>Viridiplantae</taxon>
        <taxon>Streptophyta</taxon>
        <taxon>Embryophyta</taxon>
        <taxon>Tracheophyta</taxon>
        <taxon>Spermatophyta</taxon>
        <taxon>Magnoliopsida</taxon>
        <taxon>Liliopsida</taxon>
        <taxon>Poales</taxon>
        <taxon>Poaceae</taxon>
        <taxon>BOP clade</taxon>
        <taxon>Pooideae</taxon>
        <taxon>Triticodae</taxon>
        <taxon>Triticeae</taxon>
        <taxon>Triticinae</taxon>
        <taxon>Aegilops</taxon>
    </lineage>
</organism>
<proteinExistence type="predicted"/>
<name>N1R3S0_AEGTA</name>
<evidence type="ECO:0000313" key="1">
    <source>
        <dbReference type="EnsemblPlants" id="EMT16968"/>
    </source>
</evidence>
<accession>N1R3S0</accession>